<comment type="caution">
    <text evidence="1">The sequence shown here is derived from an EMBL/GenBank/DDBJ whole genome shotgun (WGS) entry which is preliminary data.</text>
</comment>
<name>A0A392PVV5_9FABA</name>
<organism evidence="1 2">
    <name type="scientific">Trifolium medium</name>
    <dbReference type="NCBI Taxonomy" id="97028"/>
    <lineage>
        <taxon>Eukaryota</taxon>
        <taxon>Viridiplantae</taxon>
        <taxon>Streptophyta</taxon>
        <taxon>Embryophyta</taxon>
        <taxon>Tracheophyta</taxon>
        <taxon>Spermatophyta</taxon>
        <taxon>Magnoliopsida</taxon>
        <taxon>eudicotyledons</taxon>
        <taxon>Gunneridae</taxon>
        <taxon>Pentapetalae</taxon>
        <taxon>rosids</taxon>
        <taxon>fabids</taxon>
        <taxon>Fabales</taxon>
        <taxon>Fabaceae</taxon>
        <taxon>Papilionoideae</taxon>
        <taxon>50 kb inversion clade</taxon>
        <taxon>NPAAA clade</taxon>
        <taxon>Hologalegina</taxon>
        <taxon>IRL clade</taxon>
        <taxon>Trifolieae</taxon>
        <taxon>Trifolium</taxon>
    </lineage>
</organism>
<accession>A0A392PVV5</accession>
<proteinExistence type="predicted"/>
<evidence type="ECO:0000313" key="2">
    <source>
        <dbReference type="Proteomes" id="UP000265520"/>
    </source>
</evidence>
<dbReference type="Proteomes" id="UP000265520">
    <property type="component" value="Unassembled WGS sequence"/>
</dbReference>
<evidence type="ECO:0000313" key="1">
    <source>
        <dbReference type="EMBL" id="MCI15629.1"/>
    </source>
</evidence>
<protein>
    <submittedName>
        <fullName evidence="1">Uncharacterized protein</fullName>
    </submittedName>
</protein>
<sequence>MLGLMNKGQPRLLTNSSTNDWEKANYNVQHDHDIPKERLIVVLEVEYIIPENDVLIDSTHHEQPNQQEKVLGMPLMEQALLVGNILLKKTR</sequence>
<keyword evidence="2" id="KW-1185">Reference proteome</keyword>
<dbReference type="EMBL" id="LXQA010097256">
    <property type="protein sequence ID" value="MCI15629.1"/>
    <property type="molecule type" value="Genomic_DNA"/>
</dbReference>
<dbReference type="AlphaFoldDB" id="A0A392PVV5"/>
<reference evidence="1 2" key="1">
    <citation type="journal article" date="2018" name="Front. Plant Sci.">
        <title>Red Clover (Trifolium pratense) and Zigzag Clover (T. medium) - A Picture of Genomic Similarities and Differences.</title>
        <authorList>
            <person name="Dluhosova J."/>
            <person name="Istvanek J."/>
            <person name="Nedelnik J."/>
            <person name="Repkova J."/>
        </authorList>
    </citation>
    <scope>NUCLEOTIDE SEQUENCE [LARGE SCALE GENOMIC DNA]</scope>
    <source>
        <strain evidence="2">cv. 10/8</strain>
        <tissue evidence="1">Leaf</tissue>
    </source>
</reference>